<dbReference type="Proteomes" id="UP001159363">
    <property type="component" value="Chromosome 4"/>
</dbReference>
<proteinExistence type="predicted"/>
<keyword evidence="2" id="KW-1185">Reference proteome</keyword>
<organism evidence="1 2">
    <name type="scientific">Dryococelus australis</name>
    <dbReference type="NCBI Taxonomy" id="614101"/>
    <lineage>
        <taxon>Eukaryota</taxon>
        <taxon>Metazoa</taxon>
        <taxon>Ecdysozoa</taxon>
        <taxon>Arthropoda</taxon>
        <taxon>Hexapoda</taxon>
        <taxon>Insecta</taxon>
        <taxon>Pterygota</taxon>
        <taxon>Neoptera</taxon>
        <taxon>Polyneoptera</taxon>
        <taxon>Phasmatodea</taxon>
        <taxon>Verophasmatodea</taxon>
        <taxon>Anareolatae</taxon>
        <taxon>Phasmatidae</taxon>
        <taxon>Eurycanthinae</taxon>
        <taxon>Dryococelus</taxon>
    </lineage>
</organism>
<sequence>MVLPHHLSCPGPTSFLLHPRDIKSRRIPHPRVTQPYLQIMKTEEINELRKKDTIIESNEYHKVFAIGATVNVLGTDWASYNFMDALKKGLRTENFPVLPEENHISQKKRQDVEKFLKFVTLSEHTRMFYQNDLSDNVEGDQDNNIVVHDEEEPFVENLWVRRVTSVGSDPRQQTPLRNIRNLRSSETSTIFLLPSNKAIPARATLRYNRIWYFTFFNTLASPVMEKLLEHFDRRHIEYAAQ</sequence>
<feature type="non-terminal residue" evidence="1">
    <location>
        <position position="241"/>
    </location>
</feature>
<reference evidence="1 2" key="1">
    <citation type="submission" date="2023-02" db="EMBL/GenBank/DDBJ databases">
        <title>LHISI_Scaffold_Assembly.</title>
        <authorList>
            <person name="Stuart O.P."/>
            <person name="Cleave R."/>
            <person name="Magrath M.J.L."/>
            <person name="Mikheyev A.S."/>
        </authorList>
    </citation>
    <scope>NUCLEOTIDE SEQUENCE [LARGE SCALE GENOMIC DNA]</scope>
    <source>
        <strain evidence="1">Daus_M_001</strain>
        <tissue evidence="1">Leg muscle</tissue>
    </source>
</reference>
<protein>
    <submittedName>
        <fullName evidence="1">Uncharacterized protein</fullName>
    </submittedName>
</protein>
<name>A0ABQ9HFA0_9NEOP</name>
<accession>A0ABQ9HFA0</accession>
<comment type="caution">
    <text evidence="1">The sequence shown here is derived from an EMBL/GenBank/DDBJ whole genome shotgun (WGS) entry which is preliminary data.</text>
</comment>
<evidence type="ECO:0000313" key="1">
    <source>
        <dbReference type="EMBL" id="KAJ8882713.1"/>
    </source>
</evidence>
<dbReference type="EMBL" id="JARBHB010000005">
    <property type="protein sequence ID" value="KAJ8882713.1"/>
    <property type="molecule type" value="Genomic_DNA"/>
</dbReference>
<evidence type="ECO:0000313" key="2">
    <source>
        <dbReference type="Proteomes" id="UP001159363"/>
    </source>
</evidence>
<gene>
    <name evidence="1" type="ORF">PR048_014525</name>
</gene>